<keyword evidence="4" id="KW-0328">Glycosyltransferase</keyword>
<dbReference type="STRING" id="326424.FRAAL6118"/>
<dbReference type="InterPro" id="IPR001173">
    <property type="entry name" value="Glyco_trans_2-like"/>
</dbReference>
<dbReference type="EC" id="2.4.1.83" evidence="4"/>
<dbReference type="OrthoDB" id="3177103at2"/>
<dbReference type="Pfam" id="PF00535">
    <property type="entry name" value="Glycos_transf_2"/>
    <property type="match status" value="1"/>
</dbReference>
<dbReference type="Proteomes" id="UP000000657">
    <property type="component" value="Chromosome"/>
</dbReference>
<dbReference type="SUPFAM" id="SSF53448">
    <property type="entry name" value="Nucleotide-diphospho-sugar transferases"/>
    <property type="match status" value="1"/>
</dbReference>
<keyword evidence="4" id="KW-0808">Transferase</keyword>
<evidence type="ECO:0000313" key="4">
    <source>
        <dbReference type="EMBL" id="CAJ64742.1"/>
    </source>
</evidence>
<organism evidence="4 5">
    <name type="scientific">Frankia alni (strain DSM 45986 / CECT 9034 / ACN14a)</name>
    <dbReference type="NCBI Taxonomy" id="326424"/>
    <lineage>
        <taxon>Bacteria</taxon>
        <taxon>Bacillati</taxon>
        <taxon>Actinomycetota</taxon>
        <taxon>Actinomycetes</taxon>
        <taxon>Frankiales</taxon>
        <taxon>Frankiaceae</taxon>
        <taxon>Frankia</taxon>
    </lineage>
</organism>
<evidence type="ECO:0000313" key="5">
    <source>
        <dbReference type="Proteomes" id="UP000000657"/>
    </source>
</evidence>
<dbReference type="AlphaFoldDB" id="Q0RCT2"/>
<evidence type="ECO:0000256" key="1">
    <source>
        <dbReference type="ARBA" id="ARBA00006739"/>
    </source>
</evidence>
<dbReference type="CDD" id="cd04179">
    <property type="entry name" value="DPM_DPG-synthase_like"/>
    <property type="match status" value="1"/>
</dbReference>
<proteinExistence type="inferred from homology"/>
<feature type="domain" description="Glycosyltransferase 2-like" evidence="3">
    <location>
        <begin position="11"/>
        <end position="161"/>
    </location>
</feature>
<keyword evidence="5" id="KW-1185">Reference proteome</keyword>
<reference evidence="4 5" key="1">
    <citation type="journal article" date="2007" name="Genome Res.">
        <title>Genome characteristics of facultatively symbiotic Frankia sp. strains reflect host range and host plant biogeography.</title>
        <authorList>
            <person name="Normand P."/>
            <person name="Lapierre P."/>
            <person name="Tisa L.S."/>
            <person name="Gogarten J.P."/>
            <person name="Alloisio N."/>
            <person name="Bagnarol E."/>
            <person name="Bassi C.A."/>
            <person name="Berry A.M."/>
            <person name="Bickhart D.M."/>
            <person name="Choisne N."/>
            <person name="Couloux A."/>
            <person name="Cournoyer B."/>
            <person name="Cruveiller S."/>
            <person name="Daubin V."/>
            <person name="Demange N."/>
            <person name="Francino M.P."/>
            <person name="Goltsman E."/>
            <person name="Huang Y."/>
            <person name="Kopp O.R."/>
            <person name="Labarre L."/>
            <person name="Lapidus A."/>
            <person name="Lavire C."/>
            <person name="Marechal J."/>
            <person name="Martinez M."/>
            <person name="Mastronunzio J.E."/>
            <person name="Mullin B.C."/>
            <person name="Niemann J."/>
            <person name="Pujic P."/>
            <person name="Rawnsley T."/>
            <person name="Rouy Z."/>
            <person name="Schenowitz C."/>
            <person name="Sellstedt A."/>
            <person name="Tavares F."/>
            <person name="Tomkins J.P."/>
            <person name="Vallenet D."/>
            <person name="Valverde C."/>
            <person name="Wall L.G."/>
            <person name="Wang Y."/>
            <person name="Medigue C."/>
            <person name="Benson D.R."/>
        </authorList>
    </citation>
    <scope>NUCLEOTIDE SEQUENCE [LARGE SCALE GENOMIC DNA]</scope>
    <source>
        <strain evidence="5">DSM 45986 / CECT 9034 / ACN14a</strain>
    </source>
</reference>
<dbReference type="EMBL" id="CT573213">
    <property type="protein sequence ID" value="CAJ64742.1"/>
    <property type="molecule type" value="Genomic_DNA"/>
</dbReference>
<dbReference type="RefSeq" id="WP_011607170.1">
    <property type="nucleotide sequence ID" value="NC_008278.1"/>
</dbReference>
<name>Q0RCT2_FRAAA</name>
<gene>
    <name evidence="4" type="ordered locus">FRAAL6118</name>
</gene>
<dbReference type="HOGENOM" id="CLU_033536_4_1_11"/>
<dbReference type="InterPro" id="IPR050256">
    <property type="entry name" value="Glycosyltransferase_2"/>
</dbReference>
<accession>Q0RCT2</accession>
<protein>
    <submittedName>
        <fullName evidence="4">Glycosyltransferase</fullName>
        <ecNumber evidence="4">2.4.1.83</ecNumber>
    </submittedName>
</protein>
<sequence>MSSTQHRPTVSVIIPTLNEARNLAHVFARLPADVEIVVVDGRSTDGTVEVARRLRPDVVIVNQTRRGKGNALASGFAAATGSIIVMLDADGSADPGEIDAYVSALVLGADFAKGSRFCAGGGSSDITRLRALGNRVLNGLVNLLIGSRYTDLCYGYNAFWRRCLPVLEMDPGPADSVKRWGDGFEIETLINMRVALAGLRVVEVPSYEHHRIHGASNLNAVSDGIRVLRTIIVERRGKGRLRPHATVLPHPLLEIPEQPQPRGAAGGPAAPVANPATQLESA</sequence>
<dbReference type="KEGG" id="fal:FRAAL6118"/>
<dbReference type="PANTHER" id="PTHR48090">
    <property type="entry name" value="UNDECAPRENYL-PHOSPHATE 4-DEOXY-4-FORMAMIDO-L-ARABINOSE TRANSFERASE-RELATED"/>
    <property type="match status" value="1"/>
</dbReference>
<dbReference type="eggNOG" id="COG1215">
    <property type="taxonomic scope" value="Bacteria"/>
</dbReference>
<dbReference type="PANTHER" id="PTHR48090:SF7">
    <property type="entry name" value="RFBJ PROTEIN"/>
    <property type="match status" value="1"/>
</dbReference>
<feature type="compositionally biased region" description="Low complexity" evidence="2">
    <location>
        <begin position="256"/>
        <end position="276"/>
    </location>
</feature>
<dbReference type="GO" id="GO:0004582">
    <property type="term" value="F:dolichyl-phosphate beta-D-mannosyltransferase activity"/>
    <property type="evidence" value="ECO:0007669"/>
    <property type="project" value="UniProtKB-EC"/>
</dbReference>
<evidence type="ECO:0000256" key="2">
    <source>
        <dbReference type="SAM" id="MobiDB-lite"/>
    </source>
</evidence>
<dbReference type="Gene3D" id="3.90.550.10">
    <property type="entry name" value="Spore Coat Polysaccharide Biosynthesis Protein SpsA, Chain A"/>
    <property type="match status" value="1"/>
</dbReference>
<dbReference type="InterPro" id="IPR029044">
    <property type="entry name" value="Nucleotide-diphossugar_trans"/>
</dbReference>
<evidence type="ECO:0000259" key="3">
    <source>
        <dbReference type="Pfam" id="PF00535"/>
    </source>
</evidence>
<dbReference type="CAZy" id="GT2">
    <property type="family name" value="Glycosyltransferase Family 2"/>
</dbReference>
<feature type="region of interest" description="Disordered" evidence="2">
    <location>
        <begin position="255"/>
        <end position="282"/>
    </location>
</feature>
<comment type="similarity">
    <text evidence="1">Belongs to the glycosyltransferase 2 family.</text>
</comment>